<accession>A0AC35TQA4</accession>
<dbReference type="Proteomes" id="UP000095286">
    <property type="component" value="Unplaced"/>
</dbReference>
<evidence type="ECO:0000313" key="1">
    <source>
        <dbReference type="Proteomes" id="UP000095286"/>
    </source>
</evidence>
<organism evidence="1 2">
    <name type="scientific">Rhabditophanes sp. KR3021</name>
    <dbReference type="NCBI Taxonomy" id="114890"/>
    <lineage>
        <taxon>Eukaryota</taxon>
        <taxon>Metazoa</taxon>
        <taxon>Ecdysozoa</taxon>
        <taxon>Nematoda</taxon>
        <taxon>Chromadorea</taxon>
        <taxon>Rhabditida</taxon>
        <taxon>Tylenchina</taxon>
        <taxon>Panagrolaimomorpha</taxon>
        <taxon>Strongyloidoidea</taxon>
        <taxon>Alloionematidae</taxon>
        <taxon>Rhabditophanes</taxon>
    </lineage>
</organism>
<reference evidence="2" key="1">
    <citation type="submission" date="2016-11" db="UniProtKB">
        <authorList>
            <consortium name="WormBaseParasite"/>
        </authorList>
    </citation>
    <scope>IDENTIFICATION</scope>
    <source>
        <strain evidence="2">KR3021</strain>
    </source>
</reference>
<sequence>MSSKLVALRRLMVNGDLNQGVAISAYLLPRTDAHGSEYICERDERVKWLSGFSGSNATTIITKNKALLWTDGRYFLQAEKEFENGWELMKEGTPQTITPINWLIANLEKTSVIGFDPELVDFSTLQKYKDMMKANEIQFLPISTNLVDAIWQDRPTEKISNVIVLDEKNCGRSSADKIEELRGQMKDKKCDSIILGSLDDVCWLFNIRGQDIAFNPVVFSIAFVTLESVFLFINRSKLTKELEGVTILDYSEAKKVISEFHKDQKNLEHHKMWIPPKTNSGLSMLIADNSIYSAESPVFVTKSVKNETELSGMRSSHIRDSAAVIQFLFQMENELKAGKVWTEDSAANLIDKLRTQKDKYVSNSFGTISAVNANAAMPHYSHDPKIEPFQIKEGDVYLCDSGAQYLDGTTDVTRTVVVGDKINEDFRNMFTHVLIGHIECAYAKFPEGITGLRIDAFARQSLWAAGFDFGHGTGHGVGHFLNVHEGPCSIAYRYSNENGGIKPGMVITIEPGYYRAGHWGIRIENCYEIIRAKVQSGADNFVTFKALTLVPIQKTLINKEMLSEKQIKWVDDYHQEVYQTLSKHLIDNNLCDEAHWLKSACEPL</sequence>
<protein>
    <submittedName>
        <fullName evidence="2">Xaa-Pro aminopeptidase 1</fullName>
    </submittedName>
</protein>
<name>A0AC35TQA4_9BILA</name>
<dbReference type="WBParaSite" id="RSKR_0000283000.1">
    <property type="protein sequence ID" value="RSKR_0000283000.1"/>
    <property type="gene ID" value="RSKR_0000283000"/>
</dbReference>
<evidence type="ECO:0000313" key="2">
    <source>
        <dbReference type="WBParaSite" id="RSKR_0000283000.1"/>
    </source>
</evidence>
<proteinExistence type="predicted"/>